<feature type="region of interest" description="Disordered" evidence="1">
    <location>
        <begin position="71"/>
        <end position="125"/>
    </location>
</feature>
<dbReference type="InterPro" id="IPR044277">
    <property type="entry name" value="GIP1"/>
</dbReference>
<accession>A0AAD4IQ59</accession>
<dbReference type="InterPro" id="IPR009719">
    <property type="entry name" value="GIP1_N"/>
</dbReference>
<dbReference type="EMBL" id="SDAM02029499">
    <property type="protein sequence ID" value="KAH6756910.1"/>
    <property type="molecule type" value="Genomic_DNA"/>
</dbReference>
<evidence type="ECO:0000259" key="2">
    <source>
        <dbReference type="Pfam" id="PF06972"/>
    </source>
</evidence>
<feature type="domain" description="GBF-interacting protein 1 N-terminal" evidence="2">
    <location>
        <begin position="17"/>
        <end position="77"/>
    </location>
</feature>
<reference evidence="3 4" key="1">
    <citation type="journal article" date="2021" name="Nat. Commun.">
        <title>Incipient diploidization of the medicinal plant Perilla within 10,000 years.</title>
        <authorList>
            <person name="Zhang Y."/>
            <person name="Shen Q."/>
            <person name="Leng L."/>
            <person name="Zhang D."/>
            <person name="Chen S."/>
            <person name="Shi Y."/>
            <person name="Ning Z."/>
            <person name="Chen S."/>
        </authorList>
    </citation>
    <scope>NUCLEOTIDE SEQUENCE [LARGE SCALE GENOMIC DNA]</scope>
    <source>
        <strain evidence="4">cv. PC099</strain>
    </source>
</reference>
<organism evidence="3 4">
    <name type="scientific">Perilla frutescens var. hirtella</name>
    <name type="common">Perilla citriodora</name>
    <name type="synonym">Perilla setoyensis</name>
    <dbReference type="NCBI Taxonomy" id="608512"/>
    <lineage>
        <taxon>Eukaryota</taxon>
        <taxon>Viridiplantae</taxon>
        <taxon>Streptophyta</taxon>
        <taxon>Embryophyta</taxon>
        <taxon>Tracheophyta</taxon>
        <taxon>Spermatophyta</taxon>
        <taxon>Magnoliopsida</taxon>
        <taxon>eudicotyledons</taxon>
        <taxon>Gunneridae</taxon>
        <taxon>Pentapetalae</taxon>
        <taxon>asterids</taxon>
        <taxon>lamiids</taxon>
        <taxon>Lamiales</taxon>
        <taxon>Lamiaceae</taxon>
        <taxon>Nepetoideae</taxon>
        <taxon>Elsholtzieae</taxon>
        <taxon>Perilla</taxon>
    </lineage>
</organism>
<feature type="region of interest" description="Disordered" evidence="1">
    <location>
        <begin position="196"/>
        <end position="220"/>
    </location>
</feature>
<feature type="region of interest" description="Disordered" evidence="1">
    <location>
        <begin position="475"/>
        <end position="515"/>
    </location>
</feature>
<dbReference type="Pfam" id="PF06972">
    <property type="entry name" value="GIP1_N"/>
    <property type="match status" value="1"/>
</dbReference>
<dbReference type="PANTHER" id="PTHR46775">
    <property type="entry name" value="FLOCCULATION PROTEIN (DUF1296)"/>
    <property type="match status" value="1"/>
</dbReference>
<dbReference type="SUPFAM" id="SSF46934">
    <property type="entry name" value="UBA-like"/>
    <property type="match status" value="1"/>
</dbReference>
<proteinExistence type="predicted"/>
<gene>
    <name evidence="3" type="ORF">C2S53_006712</name>
</gene>
<protein>
    <recommendedName>
        <fullName evidence="2">GBF-interacting protein 1 N-terminal domain-containing protein</fullName>
    </recommendedName>
</protein>
<evidence type="ECO:0000313" key="4">
    <source>
        <dbReference type="Proteomes" id="UP001190926"/>
    </source>
</evidence>
<sequence>MSSGGKGGAAARSRVAIPSSVKKMIDHIKEITGQNHGEDEIYATLKECSMDPNETAQKLLLLDAFHEVKKRRDRRRENLNKEPAQSRLKQGTQSQVNRAGRGNYSPKPLSHDHAGGGSNSSAVKENLPSHISEKVVCNATLGNTQKIKKDEASSVASPITDISNCPSGITSQSTNANKDNIAWANGSVNKFNRTKTSSVSKLEEPLPFSSPNDSNKNLVVSGPRNMQQIKMLDSSNSAISLPSVSDSGSQISSLDPLPLPSQDFPLLSAVNTKRCKVGSDHILVEQNADNPSERNIVITVPQKMPNDFPGVGKNHHLENMQTAPSRPSSDYDIQSQVIVPQKESSGKEWKPKSTNPSVGQNASRATSYDVSAISVGSQLESQHTPSEEANPELQRKLEDLHISNTRQVVIPNHLQVLEAGKLGFCFGSFDASFGLEMTQDGSLRSNKSIPLSESSDSIGDPVKGLQLSNQTVPVAGGNTEIKYPDHTQSRSQGPEDFSSGEVEALSSVTHDHGESGQEVTLHGHQYPVVHTSSYNYGHVPPMLNGQLTPSVNSESQAHGSPQLPGFVMQQSFDPMSYYAQFYRSSGDSDGRISPFNSAGAANKYNGNAGLISAQTSQPPEEGNAPHFMSTASPVPLSQAAGVMQSSISANQQHLPVFRQPTGIHLPHYPPFIPYAPYFSPYYIPPHALQFFSSGAFPQQPLGGNLYPNLNGTTPKNSISKTKQGSNIPSSTHVVVPVSHGSYIIPLANYNSSSVTEALSSTSNEEVKENNVYASNEQTEGLGAWQGQLAFAPTQTAQGTYANVYHPAHAVHPLLQQSQPFTIPIDMMGPTAGVYPPPPPQQQHAQLNWPSNF</sequence>
<dbReference type="PANTHER" id="PTHR46775:SF1">
    <property type="entry name" value="FLOCCULATION PROTEIN (DUF1296)"/>
    <property type="match status" value="1"/>
</dbReference>
<dbReference type="AlphaFoldDB" id="A0AAD4IQ59"/>
<name>A0AAD4IQ59_PERFH</name>
<dbReference type="Proteomes" id="UP001190926">
    <property type="component" value="Unassembled WGS sequence"/>
</dbReference>
<comment type="caution">
    <text evidence="3">The sequence shown here is derived from an EMBL/GenBank/DDBJ whole genome shotgun (WGS) entry which is preliminary data.</text>
</comment>
<keyword evidence="4" id="KW-1185">Reference proteome</keyword>
<feature type="region of interest" description="Disordered" evidence="1">
    <location>
        <begin position="305"/>
        <end position="365"/>
    </location>
</feature>
<feature type="compositionally biased region" description="Polar residues" evidence="1">
    <location>
        <begin position="209"/>
        <end position="220"/>
    </location>
</feature>
<feature type="compositionally biased region" description="Polar residues" evidence="1">
    <location>
        <begin position="319"/>
        <end position="338"/>
    </location>
</feature>
<feature type="compositionally biased region" description="Polar residues" evidence="1">
    <location>
        <begin position="87"/>
        <end position="97"/>
    </location>
</feature>
<feature type="compositionally biased region" description="Polar residues" evidence="1">
    <location>
        <begin position="352"/>
        <end position="365"/>
    </location>
</feature>
<dbReference type="GO" id="GO:0051082">
    <property type="term" value="F:unfolded protein binding"/>
    <property type="evidence" value="ECO:0007669"/>
    <property type="project" value="TreeGrafter"/>
</dbReference>
<dbReference type="InterPro" id="IPR009060">
    <property type="entry name" value="UBA-like_sf"/>
</dbReference>
<evidence type="ECO:0000256" key="1">
    <source>
        <dbReference type="SAM" id="MobiDB-lite"/>
    </source>
</evidence>
<evidence type="ECO:0000313" key="3">
    <source>
        <dbReference type="EMBL" id="KAH6756910.1"/>
    </source>
</evidence>